<evidence type="ECO:0000259" key="3">
    <source>
        <dbReference type="PROSITE" id="PS50158"/>
    </source>
</evidence>
<evidence type="ECO:0000256" key="1">
    <source>
        <dbReference type="PROSITE-ProRule" id="PRU00047"/>
    </source>
</evidence>
<dbReference type="GO" id="GO:0008270">
    <property type="term" value="F:zinc ion binding"/>
    <property type="evidence" value="ECO:0007669"/>
    <property type="project" value="UniProtKB-KW"/>
</dbReference>
<evidence type="ECO:0000313" key="5">
    <source>
        <dbReference type="EMBL" id="KYN28376.1"/>
    </source>
</evidence>
<dbReference type="EMBL" id="KQ978783">
    <property type="protein sequence ID" value="KYN28376.1"/>
    <property type="molecule type" value="Genomic_DNA"/>
</dbReference>
<dbReference type="PROSITE" id="PS50158">
    <property type="entry name" value="ZF_CCHC"/>
    <property type="match status" value="1"/>
</dbReference>
<feature type="domain" description="CCHC-type" evidence="3">
    <location>
        <begin position="105"/>
        <end position="120"/>
    </location>
</feature>
<accession>A0A151JP14</accession>
<keyword evidence="1" id="KW-0862">Zinc</keyword>
<evidence type="ECO:0000313" key="4">
    <source>
        <dbReference type="EMBL" id="KYN27678.1"/>
    </source>
</evidence>
<dbReference type="Proteomes" id="UP000078492">
    <property type="component" value="Unassembled WGS sequence"/>
</dbReference>
<name>A0A151JP14_9HYME</name>
<dbReference type="EMBL" id="KQ978884">
    <property type="protein sequence ID" value="KYN27678.1"/>
    <property type="molecule type" value="Genomic_DNA"/>
</dbReference>
<feature type="compositionally biased region" description="Basic and acidic residues" evidence="2">
    <location>
        <begin position="228"/>
        <end position="245"/>
    </location>
</feature>
<dbReference type="AlphaFoldDB" id="A0A151JP14"/>
<dbReference type="GO" id="GO:0003676">
    <property type="term" value="F:nucleic acid binding"/>
    <property type="evidence" value="ECO:0007669"/>
    <property type="project" value="InterPro"/>
</dbReference>
<keyword evidence="1" id="KW-0479">Metal-binding</keyword>
<proteinExistence type="predicted"/>
<reference evidence="5 6" key="1">
    <citation type="submission" date="2015-09" db="EMBL/GenBank/DDBJ databases">
        <title>Trachymyrmex cornetzi WGS genome.</title>
        <authorList>
            <person name="Nygaard S."/>
            <person name="Hu H."/>
            <person name="Boomsma J."/>
            <person name="Zhang G."/>
        </authorList>
    </citation>
    <scope>NUCLEOTIDE SEQUENCE [LARGE SCALE GENOMIC DNA]</scope>
    <source>
        <strain evidence="5">Tcor2-1</strain>
        <tissue evidence="5">Whole body</tissue>
    </source>
</reference>
<feature type="compositionally biased region" description="Polar residues" evidence="2">
    <location>
        <begin position="249"/>
        <end position="259"/>
    </location>
</feature>
<protein>
    <recommendedName>
        <fullName evidence="3">CCHC-type domain-containing protein</fullName>
    </recommendedName>
</protein>
<keyword evidence="6" id="KW-1185">Reference proteome</keyword>
<evidence type="ECO:0000313" key="6">
    <source>
        <dbReference type="Proteomes" id="UP000078492"/>
    </source>
</evidence>
<dbReference type="InterPro" id="IPR001878">
    <property type="entry name" value="Znf_CCHC"/>
</dbReference>
<evidence type="ECO:0000256" key="2">
    <source>
        <dbReference type="SAM" id="MobiDB-lite"/>
    </source>
</evidence>
<dbReference type="STRING" id="471704.A0A151JP14"/>
<feature type="region of interest" description="Disordered" evidence="2">
    <location>
        <begin position="228"/>
        <end position="262"/>
    </location>
</feature>
<keyword evidence="1" id="KW-0863">Zinc-finger</keyword>
<gene>
    <name evidence="5" type="ORF">ALC57_02215</name>
    <name evidence="4" type="ORF">ALC57_02926</name>
</gene>
<organism evidence="5 6">
    <name type="scientific">Trachymyrmex cornetzi</name>
    <dbReference type="NCBI Taxonomy" id="471704"/>
    <lineage>
        <taxon>Eukaryota</taxon>
        <taxon>Metazoa</taxon>
        <taxon>Ecdysozoa</taxon>
        <taxon>Arthropoda</taxon>
        <taxon>Hexapoda</taxon>
        <taxon>Insecta</taxon>
        <taxon>Pterygota</taxon>
        <taxon>Neoptera</taxon>
        <taxon>Endopterygota</taxon>
        <taxon>Hymenoptera</taxon>
        <taxon>Apocrita</taxon>
        <taxon>Aculeata</taxon>
        <taxon>Formicoidea</taxon>
        <taxon>Formicidae</taxon>
        <taxon>Myrmicinae</taxon>
        <taxon>Trachymyrmex</taxon>
    </lineage>
</organism>
<sequence>MVSNPAFENYKLRAFIPSFRVLRTGIIKGVDQSLPLDCIKENIRTNVKIIDIQRLNRRTIINNQPTYTPSRTLCIKFAGQSLPKEIVLFNALYPVEPYIPKVRICYVCYRVGHIGKDCKNTKPRCLYCGLEHGSTVVCANKDLPHTCINCEGEHLATSFDCPVIRKYKEVLNLAAYENIPQVEARKIINANNGYSTKRDLRNFPYISSRSTQQDRDHFRDKFSNRFYNLRDEDPGEHDSPQKRSYADILSSQARSTRPTNKPRIISMETLPTECTSHARDSNKPAYNSNKYASTLQKHKELLLSANGHSYINNQHPLRTNDDVSGSPQEEYSRQNWHHESNGIVDQILDFLINLRSLLNIQQFTSFIDLIIEFLQRLATMFNSSNFNLGSIFSLFSGLKASNLFDSTGTSASYSPLHQQ</sequence>